<dbReference type="RefSeq" id="WP_023934965.1">
    <property type="nucleotide sequence ID" value="NZ_DF196821.1"/>
</dbReference>
<feature type="compositionally biased region" description="Basic and acidic residues" evidence="1">
    <location>
        <begin position="412"/>
        <end position="421"/>
    </location>
</feature>
<reference evidence="4" key="1">
    <citation type="submission" date="2012-12" db="EMBL/GenBank/DDBJ databases">
        <title>Genome Sequence of Photobacterium leiognathi lrivu.4.1.</title>
        <authorList>
            <person name="Urbanczyk H."/>
            <person name="Ogura Y."/>
            <person name="Hayashi T."/>
            <person name="Dunlap P.V."/>
        </authorList>
    </citation>
    <scope>NUCLEOTIDE SEQUENCE [LARGE SCALE GENOMIC DNA]</scope>
    <source>
        <strain evidence="4">lrivu.4.1</strain>
    </source>
</reference>
<dbReference type="PANTHER" id="PTHR11102">
    <property type="entry name" value="SEL-1-LIKE PROTEIN"/>
    <property type="match status" value="1"/>
</dbReference>
<dbReference type="PANTHER" id="PTHR11102:SF160">
    <property type="entry name" value="ERAD-ASSOCIATED E3 UBIQUITIN-PROTEIN LIGASE COMPONENT HRD3"/>
    <property type="match status" value="1"/>
</dbReference>
<keyword evidence="2" id="KW-1133">Transmembrane helix</keyword>
<dbReference type="Gene3D" id="1.25.40.10">
    <property type="entry name" value="Tetratricopeptide repeat domain"/>
    <property type="match status" value="2"/>
</dbReference>
<dbReference type="AlphaFoldDB" id="V5F992"/>
<gene>
    <name evidence="3" type="ORF">PLEI_3752</name>
</gene>
<dbReference type="SUPFAM" id="SSF81901">
    <property type="entry name" value="HCP-like"/>
    <property type="match status" value="1"/>
</dbReference>
<protein>
    <submittedName>
        <fullName evidence="3">Sel1 repeat family protein</fullName>
    </submittedName>
</protein>
<name>V5F992_PHOLE</name>
<dbReference type="eggNOG" id="COG0790">
    <property type="taxonomic scope" value="Bacteria"/>
</dbReference>
<evidence type="ECO:0000313" key="3">
    <source>
        <dbReference type="EMBL" id="GAD32084.1"/>
    </source>
</evidence>
<dbReference type="Pfam" id="PF08238">
    <property type="entry name" value="Sel1"/>
    <property type="match status" value="5"/>
</dbReference>
<feature type="compositionally biased region" description="Low complexity" evidence="1">
    <location>
        <begin position="398"/>
        <end position="408"/>
    </location>
</feature>
<sequence>MSHLIWLFIIPIIILGWLISRYFMTQKTQQTEKQQQVVKDIKYRQVLEKAKQAEREEKIYKASTGHIPSQLSLAKEYEITNVKEALAWYEKAAEQGNEIAQYALARLYRRDSTDKQAILKANYWQALIDAKQNTPETLFYFGLLLIQGKGVEVNSELGIENILQAAEFDHLPALLFLSEWYAVEDTDHYLPQQAFHWRVRAAKQNDVDGIMKTAFCYQTGLGVDTDPLKVKYWLERAAEHDHPEAQYLVGKMHLGATANDAAVAYIWFSMAYASGYQKARQARDQAAPHIGIESILNVQNIAKEVYKALKQQPVPPHTIIALLDSVYTRDGYRPTTADIDLLCEEALFICPTAGAILDDTETNVEDNIEAVKEDVDDEKASTVVPKPLSTDDWGAQWSSPSLDIPSSSQTIKETETKTAQP</sequence>
<evidence type="ECO:0000256" key="1">
    <source>
        <dbReference type="SAM" id="MobiDB-lite"/>
    </source>
</evidence>
<organism evidence="3 4">
    <name type="scientific">Photobacterium leiognathi lrivu.4.1</name>
    <dbReference type="NCBI Taxonomy" id="1248232"/>
    <lineage>
        <taxon>Bacteria</taxon>
        <taxon>Pseudomonadati</taxon>
        <taxon>Pseudomonadota</taxon>
        <taxon>Gammaproteobacteria</taxon>
        <taxon>Vibrionales</taxon>
        <taxon>Vibrionaceae</taxon>
        <taxon>Photobacterium</taxon>
    </lineage>
</organism>
<evidence type="ECO:0000313" key="4">
    <source>
        <dbReference type="Proteomes" id="UP000030675"/>
    </source>
</evidence>
<feature type="transmembrane region" description="Helical" evidence="2">
    <location>
        <begin position="6"/>
        <end position="24"/>
    </location>
</feature>
<proteinExistence type="predicted"/>
<keyword evidence="2" id="KW-0812">Transmembrane</keyword>
<dbReference type="SMART" id="SM00671">
    <property type="entry name" value="SEL1"/>
    <property type="match status" value="4"/>
</dbReference>
<dbReference type="HOGENOM" id="CLU_053838_1_0_6"/>
<feature type="region of interest" description="Disordered" evidence="1">
    <location>
        <begin position="375"/>
        <end position="421"/>
    </location>
</feature>
<evidence type="ECO:0000256" key="2">
    <source>
        <dbReference type="SAM" id="Phobius"/>
    </source>
</evidence>
<dbReference type="InterPro" id="IPR050767">
    <property type="entry name" value="Sel1_AlgK"/>
</dbReference>
<keyword evidence="2" id="KW-0472">Membrane</keyword>
<dbReference type="InterPro" id="IPR006597">
    <property type="entry name" value="Sel1-like"/>
</dbReference>
<accession>V5F992</accession>
<dbReference type="InterPro" id="IPR011990">
    <property type="entry name" value="TPR-like_helical_dom_sf"/>
</dbReference>
<dbReference type="Proteomes" id="UP000030675">
    <property type="component" value="Unassembled WGS sequence"/>
</dbReference>
<dbReference type="EMBL" id="DF196821">
    <property type="protein sequence ID" value="GAD32084.1"/>
    <property type="molecule type" value="Genomic_DNA"/>
</dbReference>